<dbReference type="WBParaSite" id="TMUE_0000001184.1">
    <property type="protein sequence ID" value="TMUE_0000001184.1"/>
    <property type="gene ID" value="WBGene00297094"/>
</dbReference>
<protein>
    <submittedName>
        <fullName evidence="3 4">Glutaredoxin domain-containing protein</fullName>
    </submittedName>
</protein>
<feature type="region of interest" description="Disordered" evidence="1">
    <location>
        <begin position="129"/>
        <end position="167"/>
    </location>
</feature>
<reference evidence="2" key="1">
    <citation type="submission" date="2014-03" db="EMBL/GenBank/DDBJ databases">
        <title>The whipworm genome and dual-species transcriptomics of an intimate host-pathogen interaction.</title>
        <authorList>
            <person name="Foth B.J."/>
            <person name="Tsai I.J."/>
            <person name="Reid A.J."/>
            <person name="Bancroft A.J."/>
            <person name="Nichol S."/>
            <person name="Tracey A."/>
            <person name="Holroyd N."/>
            <person name="Cotton J.A."/>
            <person name="Stanley E.J."/>
            <person name="Zarowiecki M."/>
            <person name="Liu J.Z."/>
            <person name="Huckvale T."/>
            <person name="Cooper P.J."/>
            <person name="Grencis R.K."/>
            <person name="Berriman M."/>
        </authorList>
    </citation>
    <scope>NUCLEOTIDE SEQUENCE [LARGE SCALE GENOMIC DNA]</scope>
    <source>
        <strain evidence="2">Edinburgh</strain>
    </source>
</reference>
<sequence length="167" mass="19274">MPSASVVKILTSVTRSEEEDGHILAVTEVMNAIGLPYSIVNGIDQRFSLNEGFTIESLTHTRQGYFPLFFQNGAYLGNIMQFYTAYWEGNIRQFFPCLCQFDDDNILDDRESEFSNRGSDTTEIEYDNAISSASATCNDEDEEEYYSTEEEHYSTEEEYYSTDEEYY</sequence>
<name>A0A5S6QFN7_TRIMR</name>
<proteinExistence type="predicted"/>
<feature type="compositionally biased region" description="Acidic residues" evidence="1">
    <location>
        <begin position="156"/>
        <end position="167"/>
    </location>
</feature>
<evidence type="ECO:0000256" key="1">
    <source>
        <dbReference type="SAM" id="MobiDB-lite"/>
    </source>
</evidence>
<dbReference type="Proteomes" id="UP000046395">
    <property type="component" value="Unassembled WGS sequence"/>
</dbReference>
<organism evidence="2 4">
    <name type="scientific">Trichuris muris</name>
    <name type="common">Mouse whipworm</name>
    <dbReference type="NCBI Taxonomy" id="70415"/>
    <lineage>
        <taxon>Eukaryota</taxon>
        <taxon>Metazoa</taxon>
        <taxon>Ecdysozoa</taxon>
        <taxon>Nematoda</taxon>
        <taxon>Enoplea</taxon>
        <taxon>Dorylaimia</taxon>
        <taxon>Trichinellida</taxon>
        <taxon>Trichuridae</taxon>
        <taxon>Trichuris</taxon>
    </lineage>
</organism>
<keyword evidence="2" id="KW-1185">Reference proteome</keyword>
<dbReference type="WBParaSite" id="TMUE_1000005935.1">
    <property type="protein sequence ID" value="TMUE_1000005935.1"/>
    <property type="gene ID" value="WBGene00299389"/>
</dbReference>
<evidence type="ECO:0000313" key="2">
    <source>
        <dbReference type="Proteomes" id="UP000046395"/>
    </source>
</evidence>
<evidence type="ECO:0000313" key="3">
    <source>
        <dbReference type="WBParaSite" id="TMUE_0000001184.1"/>
    </source>
</evidence>
<accession>A0A5S6QFN7</accession>
<reference evidence="3 4" key="2">
    <citation type="submission" date="2019-12" db="UniProtKB">
        <authorList>
            <consortium name="WormBaseParasite"/>
        </authorList>
    </citation>
    <scope>IDENTIFICATION</scope>
</reference>
<feature type="compositionally biased region" description="Acidic residues" evidence="1">
    <location>
        <begin position="138"/>
        <end position="148"/>
    </location>
</feature>
<dbReference type="AlphaFoldDB" id="A0A5S6QFN7"/>
<evidence type="ECO:0000313" key="4">
    <source>
        <dbReference type="WBParaSite" id="TMUE_1000005935.1"/>
    </source>
</evidence>